<reference evidence="2" key="1">
    <citation type="submission" date="2017-01" db="EMBL/GenBank/DDBJ databases">
        <authorList>
            <person name="Brunel B."/>
        </authorList>
    </citation>
    <scope>NUCLEOTIDE SEQUENCE [LARGE SCALE GENOMIC DNA]</scope>
</reference>
<name>A0A1R3VG20_9HYPH</name>
<accession>A0A1R3VG20</accession>
<dbReference type="EMBL" id="FTPD01000056">
    <property type="protein sequence ID" value="SIT58840.1"/>
    <property type="molecule type" value="Genomic_DNA"/>
</dbReference>
<dbReference type="Proteomes" id="UP000188388">
    <property type="component" value="Unassembled WGS sequence"/>
</dbReference>
<dbReference type="STRING" id="1631249.BQ8794_60149"/>
<evidence type="ECO:0000313" key="2">
    <source>
        <dbReference type="Proteomes" id="UP000188388"/>
    </source>
</evidence>
<sequence>MMANIKGWLEEAEATYGEQIEAVVVGKHDNALAVPPSRAFSFWWRTRGQRWTSRR</sequence>
<protein>
    <submittedName>
        <fullName evidence="1">Uncharacterized protein</fullName>
    </submittedName>
</protein>
<keyword evidence="2" id="KW-1185">Reference proteome</keyword>
<proteinExistence type="predicted"/>
<gene>
    <name evidence="1" type="ORF">BQ8794_60149</name>
</gene>
<dbReference type="AlphaFoldDB" id="A0A1R3VG20"/>
<evidence type="ECO:0000313" key="1">
    <source>
        <dbReference type="EMBL" id="SIT58840.1"/>
    </source>
</evidence>
<organism evidence="1 2">
    <name type="scientific">Mesorhizobium prunaredense</name>
    <dbReference type="NCBI Taxonomy" id="1631249"/>
    <lineage>
        <taxon>Bacteria</taxon>
        <taxon>Pseudomonadati</taxon>
        <taxon>Pseudomonadota</taxon>
        <taxon>Alphaproteobacteria</taxon>
        <taxon>Hyphomicrobiales</taxon>
        <taxon>Phyllobacteriaceae</taxon>
        <taxon>Mesorhizobium</taxon>
    </lineage>
</organism>